<accession>A0A7T8GS54</accession>
<evidence type="ECO:0000259" key="1">
    <source>
        <dbReference type="Pfam" id="PF04564"/>
    </source>
</evidence>
<keyword evidence="3" id="KW-1185">Reference proteome</keyword>
<dbReference type="EMBL" id="CP045905">
    <property type="protein sequence ID" value="QQP36737.1"/>
    <property type="molecule type" value="Genomic_DNA"/>
</dbReference>
<gene>
    <name evidence="2" type="ORF">FKW44_021924</name>
</gene>
<feature type="domain" description="U-box" evidence="1">
    <location>
        <begin position="2"/>
        <end position="41"/>
    </location>
</feature>
<evidence type="ECO:0000313" key="3">
    <source>
        <dbReference type="Proteomes" id="UP000595437"/>
    </source>
</evidence>
<dbReference type="Pfam" id="PF04564">
    <property type="entry name" value="U-box"/>
    <property type="match status" value="1"/>
</dbReference>
<sequence length="59" mass="6665">MIVMGLMCKPMRSPSGTTVDQNTMISYLKTTGHPFNNHKQNRIHLKDCPFTLDNGDTLN</sequence>
<dbReference type="GO" id="GO:0016567">
    <property type="term" value="P:protein ubiquitination"/>
    <property type="evidence" value="ECO:0007669"/>
    <property type="project" value="InterPro"/>
</dbReference>
<name>A0A7T8GS54_CALRO</name>
<dbReference type="Proteomes" id="UP000595437">
    <property type="component" value="Chromosome 16"/>
</dbReference>
<dbReference type="InterPro" id="IPR003613">
    <property type="entry name" value="Ubox_domain"/>
</dbReference>
<organism evidence="2 3">
    <name type="scientific">Caligus rogercresseyi</name>
    <name type="common">Sea louse</name>
    <dbReference type="NCBI Taxonomy" id="217165"/>
    <lineage>
        <taxon>Eukaryota</taxon>
        <taxon>Metazoa</taxon>
        <taxon>Ecdysozoa</taxon>
        <taxon>Arthropoda</taxon>
        <taxon>Crustacea</taxon>
        <taxon>Multicrustacea</taxon>
        <taxon>Hexanauplia</taxon>
        <taxon>Copepoda</taxon>
        <taxon>Siphonostomatoida</taxon>
        <taxon>Caligidae</taxon>
        <taxon>Caligus</taxon>
    </lineage>
</organism>
<dbReference type="GO" id="GO:0004842">
    <property type="term" value="F:ubiquitin-protein transferase activity"/>
    <property type="evidence" value="ECO:0007669"/>
    <property type="project" value="InterPro"/>
</dbReference>
<evidence type="ECO:0000313" key="2">
    <source>
        <dbReference type="EMBL" id="QQP36737.1"/>
    </source>
</evidence>
<proteinExistence type="predicted"/>
<dbReference type="AlphaFoldDB" id="A0A7T8GS54"/>
<reference evidence="3" key="1">
    <citation type="submission" date="2021-01" db="EMBL/GenBank/DDBJ databases">
        <title>Caligus Genome Assembly.</title>
        <authorList>
            <person name="Gallardo-Escarate C."/>
        </authorList>
    </citation>
    <scope>NUCLEOTIDE SEQUENCE [LARGE SCALE GENOMIC DNA]</scope>
</reference>
<protein>
    <recommendedName>
        <fullName evidence="1">U-box domain-containing protein</fullName>
    </recommendedName>
</protein>
<feature type="non-terminal residue" evidence="2">
    <location>
        <position position="59"/>
    </location>
</feature>